<dbReference type="InterPro" id="IPR040457">
    <property type="entry name" value="GCP_C"/>
</dbReference>
<comment type="similarity">
    <text evidence="2 6">Belongs to the TUBGCP family.</text>
</comment>
<dbReference type="GO" id="GO:0051225">
    <property type="term" value="P:spindle assembly"/>
    <property type="evidence" value="ECO:0007669"/>
    <property type="project" value="TreeGrafter"/>
</dbReference>
<reference evidence="11" key="2">
    <citation type="journal article" date="2009" name="Genome Res.">
        <title>Comparative genomic analyses of the human fungal pathogens Coccidioides and their relatives.</title>
        <authorList>
            <person name="Sharpton T.J."/>
            <person name="Stajich J.E."/>
            <person name="Rounsley S.D."/>
            <person name="Gardner M.J."/>
            <person name="Wortman J.R."/>
            <person name="Jordar V.S."/>
            <person name="Maiti R."/>
            <person name="Kodira C.D."/>
            <person name="Neafsey D.E."/>
            <person name="Zeng Q."/>
            <person name="Hung C.-Y."/>
            <person name="McMahan C."/>
            <person name="Muszewska A."/>
            <person name="Grynberg M."/>
            <person name="Mandel M.A."/>
            <person name="Kellner E.M."/>
            <person name="Barker B.M."/>
            <person name="Galgiani J.N."/>
            <person name="Orbach M.J."/>
            <person name="Kirkland T.N."/>
            <person name="Cole G.T."/>
            <person name="Henn M.R."/>
            <person name="Birren B.W."/>
            <person name="Taylor J.W."/>
        </authorList>
    </citation>
    <scope>NUCLEOTIDE SEQUENCE [LARGE SCALE GENOMIC DNA]</scope>
    <source>
        <strain evidence="11">RMSCC 3488</strain>
    </source>
</reference>
<dbReference type="InterPro" id="IPR041470">
    <property type="entry name" value="GCP_N"/>
</dbReference>
<comment type="subcellular location">
    <subcellularLocation>
        <location evidence="1 6">Cytoplasm</location>
        <location evidence="1 6">Cytoskeleton</location>
        <location evidence="1 6">Microtubule organizing center</location>
    </subcellularLocation>
</comment>
<dbReference type="Gene3D" id="1.20.120.1900">
    <property type="entry name" value="Gamma-tubulin complex, C-terminal domain"/>
    <property type="match status" value="1"/>
</dbReference>
<dbReference type="EMBL" id="DS268109">
    <property type="protein sequence ID" value="KMM66274.1"/>
    <property type="molecule type" value="Genomic_DNA"/>
</dbReference>
<accession>A0A0J6FBF1</accession>
<dbReference type="GO" id="GO:0031122">
    <property type="term" value="P:cytoplasmic microtubule organization"/>
    <property type="evidence" value="ECO:0007669"/>
    <property type="project" value="TreeGrafter"/>
</dbReference>
<gene>
    <name evidence="10" type="ORF">CPAG_02613</name>
</gene>
<dbReference type="GO" id="GO:0005874">
    <property type="term" value="C:microtubule"/>
    <property type="evidence" value="ECO:0007669"/>
    <property type="project" value="UniProtKB-KW"/>
</dbReference>
<keyword evidence="3 6" id="KW-0963">Cytoplasm</keyword>
<dbReference type="AlphaFoldDB" id="A0A0J6FBF1"/>
<dbReference type="Proteomes" id="UP000054567">
    <property type="component" value="Unassembled WGS sequence"/>
</dbReference>
<evidence type="ECO:0000256" key="5">
    <source>
        <dbReference type="ARBA" id="ARBA00023212"/>
    </source>
</evidence>
<keyword evidence="4 6" id="KW-0493">Microtubule</keyword>
<reference evidence="11" key="3">
    <citation type="journal article" date="2010" name="Genome Res.">
        <title>Population genomic sequencing of Coccidioides fungi reveals recent hybridization and transposon control.</title>
        <authorList>
            <person name="Neafsey D.E."/>
            <person name="Barker B.M."/>
            <person name="Sharpton T.J."/>
            <person name="Stajich J.E."/>
            <person name="Park D.J."/>
            <person name="Whiston E."/>
            <person name="Hung C.-Y."/>
            <person name="McMahan C."/>
            <person name="White J."/>
            <person name="Sykes S."/>
            <person name="Heiman D."/>
            <person name="Young S."/>
            <person name="Zeng Q."/>
            <person name="Abouelleil A."/>
            <person name="Aftuck L."/>
            <person name="Bessette D."/>
            <person name="Brown A."/>
            <person name="FitzGerald M."/>
            <person name="Lui A."/>
            <person name="Macdonald J.P."/>
            <person name="Priest M."/>
            <person name="Orbach M.J."/>
            <person name="Galgiani J.N."/>
            <person name="Kirkland T.N."/>
            <person name="Cole G.T."/>
            <person name="Birren B.W."/>
            <person name="Henn M.R."/>
            <person name="Taylor J.W."/>
            <person name="Rounsley S.D."/>
        </authorList>
    </citation>
    <scope>NUCLEOTIDE SEQUENCE [LARGE SCALE GENOMIC DNA]</scope>
    <source>
        <strain evidence="11">RMSCC 3488</strain>
    </source>
</reference>
<evidence type="ECO:0000256" key="2">
    <source>
        <dbReference type="ARBA" id="ARBA00010337"/>
    </source>
</evidence>
<protein>
    <recommendedName>
        <fullName evidence="6">Spindle pole body component</fullName>
    </recommendedName>
</protein>
<dbReference type="GO" id="GO:0000922">
    <property type="term" value="C:spindle pole"/>
    <property type="evidence" value="ECO:0007669"/>
    <property type="project" value="InterPro"/>
</dbReference>
<proteinExistence type="inferred from homology"/>
<dbReference type="GO" id="GO:0044732">
    <property type="term" value="C:mitotic spindle pole body"/>
    <property type="evidence" value="ECO:0007669"/>
    <property type="project" value="TreeGrafter"/>
</dbReference>
<dbReference type="GO" id="GO:0000278">
    <property type="term" value="P:mitotic cell cycle"/>
    <property type="evidence" value="ECO:0007669"/>
    <property type="project" value="TreeGrafter"/>
</dbReference>
<dbReference type="GO" id="GO:0000930">
    <property type="term" value="C:gamma-tubulin complex"/>
    <property type="evidence" value="ECO:0007669"/>
    <property type="project" value="TreeGrafter"/>
</dbReference>
<evidence type="ECO:0000256" key="6">
    <source>
        <dbReference type="RuleBase" id="RU363050"/>
    </source>
</evidence>
<dbReference type="GO" id="GO:0043015">
    <property type="term" value="F:gamma-tubulin binding"/>
    <property type="evidence" value="ECO:0007669"/>
    <property type="project" value="InterPro"/>
</dbReference>
<evidence type="ECO:0000256" key="1">
    <source>
        <dbReference type="ARBA" id="ARBA00004267"/>
    </source>
</evidence>
<sequence>MLHEILLSLSGQPSPLFDQSTTEGDSATAGFPLLTPPEKALLSSIAHLSRLHKLLRSHTSQISSSHPSTVCRAVSTSIATEHLGNFQRKILDVEKAILTCDPDYVGGYGIVPLSTIVGDFAPWVRRMEWLWDVARFMLPESFRGEEHAPRITPSTGAELIDRLTKDSQTGYVDLEEMALALIKTAETAWMRQLSMWILYGQLPAFGRDDFFIQKVPRSLDGKKAQNVEYIVRPSLLPKFLSEATAASILFIGKSLNHIRARGDFSAGAESKASASHMTLHGDYIRRLSALSSPLSPVTMNNTISDIRLSLSQTVLSRLLPLPKLVEILSVLHGFLLLGRGEFAMALVSFADGQILLKHRRMAPVKPAHTGLQSLDFLGIKEGEVSTVLSQAWAELYSLQNEEDPIDDELDLARDLLRLVVKRKAEDQVSFEKESVTGSSSVAEISDVAFDDLLFGASTVLSLDVQSPLDLFLAQSDMSIYSRIHAYLLGIRRAQIRLSGLWKCTSIRRIHPAPWGPPFSNKPEGQERLRVGRERERRRCTLMRSIWASCSAALFVVSELGSYLQGEVISGSWRHFKQWLDGTKPSWTPGNSRPGTAKSKHLDDRGDSSYPQHDPETITIAHRTYLAYISQSLFLTDVPFTQTLRSFLAHIDDFISLITQLQTIQQNLDLENDEGVFDSLANYSEDEQGVWYKLCQARADLDAGIMELISRLRDIDDGRFAEGIRMFDFRNNHTQSHTTGSDSFAERTNTYVPWRAAGVDRLLMKLDFGTSRTAPGSFGFKDEFID</sequence>
<dbReference type="VEuPathDB" id="FungiDB:CPAG_02613"/>
<dbReference type="InterPro" id="IPR042241">
    <property type="entry name" value="GCP_C_sf"/>
</dbReference>
<dbReference type="GO" id="GO:0051321">
    <property type="term" value="P:meiotic cell cycle"/>
    <property type="evidence" value="ECO:0007669"/>
    <property type="project" value="TreeGrafter"/>
</dbReference>
<dbReference type="GO" id="GO:0007020">
    <property type="term" value="P:microtubule nucleation"/>
    <property type="evidence" value="ECO:0007669"/>
    <property type="project" value="InterPro"/>
</dbReference>
<evidence type="ECO:0000256" key="4">
    <source>
        <dbReference type="ARBA" id="ARBA00022701"/>
    </source>
</evidence>
<evidence type="ECO:0000259" key="8">
    <source>
        <dbReference type="Pfam" id="PF04130"/>
    </source>
</evidence>
<feature type="compositionally biased region" description="Polar residues" evidence="7">
    <location>
        <begin position="584"/>
        <end position="593"/>
    </location>
</feature>
<dbReference type="Pfam" id="PF04130">
    <property type="entry name" value="GCP_C_terminal"/>
    <property type="match status" value="1"/>
</dbReference>
<dbReference type="PANTHER" id="PTHR19302:SF27">
    <property type="entry name" value="GAMMA-TUBULIN COMPLEX COMPONENT 4"/>
    <property type="match status" value="1"/>
</dbReference>
<dbReference type="OrthoDB" id="78652at2759"/>
<dbReference type="GO" id="GO:0051011">
    <property type="term" value="F:microtubule minus-end binding"/>
    <property type="evidence" value="ECO:0007669"/>
    <property type="project" value="TreeGrafter"/>
</dbReference>
<feature type="region of interest" description="Disordered" evidence="7">
    <location>
        <begin position="584"/>
        <end position="613"/>
    </location>
</feature>
<dbReference type="PANTHER" id="PTHR19302">
    <property type="entry name" value="GAMMA TUBULIN COMPLEX PROTEIN"/>
    <property type="match status" value="1"/>
</dbReference>
<evidence type="ECO:0000313" key="11">
    <source>
        <dbReference type="Proteomes" id="UP000054567"/>
    </source>
</evidence>
<evidence type="ECO:0000256" key="3">
    <source>
        <dbReference type="ARBA" id="ARBA00022490"/>
    </source>
</evidence>
<feature type="domain" description="Gamma tubulin complex component C-terminal" evidence="8">
    <location>
        <begin position="324"/>
        <end position="711"/>
    </location>
</feature>
<dbReference type="InterPro" id="IPR007259">
    <property type="entry name" value="GCP"/>
</dbReference>
<keyword evidence="5 6" id="KW-0206">Cytoskeleton</keyword>
<evidence type="ECO:0000313" key="10">
    <source>
        <dbReference type="EMBL" id="KMM66274.1"/>
    </source>
</evidence>
<evidence type="ECO:0000259" key="9">
    <source>
        <dbReference type="Pfam" id="PF17681"/>
    </source>
</evidence>
<organism evidence="10 11">
    <name type="scientific">Coccidioides posadasii RMSCC 3488</name>
    <dbReference type="NCBI Taxonomy" id="454284"/>
    <lineage>
        <taxon>Eukaryota</taxon>
        <taxon>Fungi</taxon>
        <taxon>Dikarya</taxon>
        <taxon>Ascomycota</taxon>
        <taxon>Pezizomycotina</taxon>
        <taxon>Eurotiomycetes</taxon>
        <taxon>Eurotiomycetidae</taxon>
        <taxon>Onygenales</taxon>
        <taxon>Onygenaceae</taxon>
        <taxon>Coccidioides</taxon>
    </lineage>
</organism>
<reference evidence="10 11" key="1">
    <citation type="submission" date="2007-06" db="EMBL/GenBank/DDBJ databases">
        <title>The Genome Sequence of Coccidioides posadasii RMSCC_3488.</title>
        <authorList>
            <consortium name="Coccidioides Genome Resources Consortium"/>
            <consortium name="The Broad Institute Genome Sequencing Platform"/>
            <person name="Henn M.R."/>
            <person name="Sykes S."/>
            <person name="Young S."/>
            <person name="Jaffe D."/>
            <person name="Berlin A."/>
            <person name="Alvarez P."/>
            <person name="Butler J."/>
            <person name="Gnerre S."/>
            <person name="Grabherr M."/>
            <person name="Mauceli E."/>
            <person name="Brockman W."/>
            <person name="Kodira C."/>
            <person name="Alvarado L."/>
            <person name="Zeng Q."/>
            <person name="Crawford M."/>
            <person name="Antoine C."/>
            <person name="Devon K."/>
            <person name="Galgiani J."/>
            <person name="Orsborn K."/>
            <person name="Lewis M.L."/>
            <person name="Nusbaum C."/>
            <person name="Galagan J."/>
            <person name="Birren B."/>
        </authorList>
    </citation>
    <scope>NUCLEOTIDE SEQUENCE [LARGE SCALE GENOMIC DNA]</scope>
    <source>
        <strain evidence="10 11">RMSCC 3488</strain>
    </source>
</reference>
<name>A0A0J6FBF1_COCPO</name>
<feature type="domain" description="Gamma tubulin complex component protein N-terminal" evidence="9">
    <location>
        <begin position="2"/>
        <end position="318"/>
    </location>
</feature>
<dbReference type="Pfam" id="PF17681">
    <property type="entry name" value="GCP_N_terminal"/>
    <property type="match status" value="1"/>
</dbReference>
<evidence type="ECO:0000256" key="7">
    <source>
        <dbReference type="SAM" id="MobiDB-lite"/>
    </source>
</evidence>